<dbReference type="InterPro" id="IPR011057">
    <property type="entry name" value="Mss4-like_sf"/>
</dbReference>
<dbReference type="Gene3D" id="2.170.150.70">
    <property type="match status" value="1"/>
</dbReference>
<organism evidence="5 6">
    <name type="scientific">Roridomyces roridus</name>
    <dbReference type="NCBI Taxonomy" id="1738132"/>
    <lineage>
        <taxon>Eukaryota</taxon>
        <taxon>Fungi</taxon>
        <taxon>Dikarya</taxon>
        <taxon>Basidiomycota</taxon>
        <taxon>Agaricomycotina</taxon>
        <taxon>Agaricomycetes</taxon>
        <taxon>Agaricomycetidae</taxon>
        <taxon>Agaricales</taxon>
        <taxon>Marasmiineae</taxon>
        <taxon>Mycenaceae</taxon>
        <taxon>Roridomyces</taxon>
    </lineage>
</organism>
<keyword evidence="3" id="KW-0862">Zinc</keyword>
<keyword evidence="6" id="KW-1185">Reference proteome</keyword>
<reference evidence="5" key="1">
    <citation type="submission" date="2023-03" db="EMBL/GenBank/DDBJ databases">
        <title>Massive genome expansion in bonnet fungi (Mycena s.s.) driven by repeated elements and novel gene families across ecological guilds.</title>
        <authorList>
            <consortium name="Lawrence Berkeley National Laboratory"/>
            <person name="Harder C.B."/>
            <person name="Miyauchi S."/>
            <person name="Viragh M."/>
            <person name="Kuo A."/>
            <person name="Thoen E."/>
            <person name="Andreopoulos B."/>
            <person name="Lu D."/>
            <person name="Skrede I."/>
            <person name="Drula E."/>
            <person name="Henrissat B."/>
            <person name="Morin E."/>
            <person name="Kohler A."/>
            <person name="Barry K."/>
            <person name="LaButti K."/>
            <person name="Morin E."/>
            <person name="Salamov A."/>
            <person name="Lipzen A."/>
            <person name="Mereny Z."/>
            <person name="Hegedus B."/>
            <person name="Baldrian P."/>
            <person name="Stursova M."/>
            <person name="Weitz H."/>
            <person name="Taylor A."/>
            <person name="Grigoriev I.V."/>
            <person name="Nagy L.G."/>
            <person name="Martin F."/>
            <person name="Kauserud H."/>
        </authorList>
    </citation>
    <scope>NUCLEOTIDE SEQUENCE</scope>
    <source>
        <strain evidence="5">9284</strain>
    </source>
</reference>
<protein>
    <submittedName>
        <fullName evidence="5">Mss4-like protein</fullName>
    </submittedName>
</protein>
<dbReference type="Pfam" id="PF04828">
    <property type="entry name" value="GFA"/>
    <property type="match status" value="1"/>
</dbReference>
<proteinExistence type="inferred from homology"/>
<evidence type="ECO:0000256" key="3">
    <source>
        <dbReference type="ARBA" id="ARBA00022833"/>
    </source>
</evidence>
<evidence type="ECO:0000256" key="1">
    <source>
        <dbReference type="ARBA" id="ARBA00005495"/>
    </source>
</evidence>
<dbReference type="SUPFAM" id="SSF51316">
    <property type="entry name" value="Mss4-like"/>
    <property type="match status" value="1"/>
</dbReference>
<gene>
    <name evidence="5" type="ORF">FB45DRAFT_897347</name>
</gene>
<accession>A0AAD7FUU8</accession>
<keyword evidence="2" id="KW-0479">Metal-binding</keyword>
<dbReference type="InterPro" id="IPR052355">
    <property type="entry name" value="CENP-V-like"/>
</dbReference>
<dbReference type="InterPro" id="IPR006913">
    <property type="entry name" value="CENP-V/GFA"/>
</dbReference>
<evidence type="ECO:0000313" key="6">
    <source>
        <dbReference type="Proteomes" id="UP001221142"/>
    </source>
</evidence>
<sequence>MATPADPSKLPVPWPQDAALKFYAGGCHCKAIRYKFEYPEEFYSLPAVRCNCSICFDRGVLNVYAPIDKFEFTTGTADDMTEYEFGGNKVKHRFCRTCGSHVGASVPCYGLVVVNTRTLDELELEKLQIKDLDFKNAEV</sequence>
<dbReference type="GO" id="GO:0016846">
    <property type="term" value="F:carbon-sulfur lyase activity"/>
    <property type="evidence" value="ECO:0007669"/>
    <property type="project" value="InterPro"/>
</dbReference>
<dbReference type="Proteomes" id="UP001221142">
    <property type="component" value="Unassembled WGS sequence"/>
</dbReference>
<dbReference type="GO" id="GO:0046872">
    <property type="term" value="F:metal ion binding"/>
    <property type="evidence" value="ECO:0007669"/>
    <property type="project" value="UniProtKB-KW"/>
</dbReference>
<dbReference type="PANTHER" id="PTHR28620:SF1">
    <property type="entry name" value="CENP-V_GFA DOMAIN-CONTAINING PROTEIN"/>
    <property type="match status" value="1"/>
</dbReference>
<evidence type="ECO:0000259" key="4">
    <source>
        <dbReference type="PROSITE" id="PS51891"/>
    </source>
</evidence>
<feature type="domain" description="CENP-V/GFA" evidence="4">
    <location>
        <begin position="23"/>
        <end position="138"/>
    </location>
</feature>
<dbReference type="PROSITE" id="PS51891">
    <property type="entry name" value="CENP_V_GFA"/>
    <property type="match status" value="1"/>
</dbReference>
<dbReference type="AlphaFoldDB" id="A0AAD7FUU8"/>
<evidence type="ECO:0000256" key="2">
    <source>
        <dbReference type="ARBA" id="ARBA00022723"/>
    </source>
</evidence>
<comment type="similarity">
    <text evidence="1">Belongs to the Gfa family.</text>
</comment>
<dbReference type="EMBL" id="JARKIF010000003">
    <property type="protein sequence ID" value="KAJ7644252.1"/>
    <property type="molecule type" value="Genomic_DNA"/>
</dbReference>
<evidence type="ECO:0000313" key="5">
    <source>
        <dbReference type="EMBL" id="KAJ7644252.1"/>
    </source>
</evidence>
<dbReference type="PANTHER" id="PTHR28620">
    <property type="entry name" value="CENTROMERE PROTEIN V"/>
    <property type="match status" value="1"/>
</dbReference>
<comment type="caution">
    <text evidence="5">The sequence shown here is derived from an EMBL/GenBank/DDBJ whole genome shotgun (WGS) entry which is preliminary data.</text>
</comment>
<name>A0AAD7FUU8_9AGAR</name>